<dbReference type="RefSeq" id="WP_159765201.1">
    <property type="nucleotide sequence ID" value="NZ_WUUT01000007.1"/>
</dbReference>
<feature type="compositionally biased region" description="Polar residues" evidence="1">
    <location>
        <begin position="295"/>
        <end position="305"/>
    </location>
</feature>
<dbReference type="Proteomes" id="UP000466535">
    <property type="component" value="Unassembled WGS sequence"/>
</dbReference>
<gene>
    <name evidence="2" type="ORF">GRX03_15450</name>
</gene>
<comment type="caution">
    <text evidence="2">The sequence shown here is derived from an EMBL/GenBank/DDBJ whole genome shotgun (WGS) entry which is preliminary data.</text>
</comment>
<dbReference type="Gene3D" id="3.40.720.10">
    <property type="entry name" value="Alkaline Phosphatase, subunit A"/>
    <property type="match status" value="1"/>
</dbReference>
<dbReference type="SUPFAM" id="SSF53649">
    <property type="entry name" value="Alkaline phosphatase-like"/>
    <property type="match status" value="1"/>
</dbReference>
<evidence type="ECO:0000313" key="2">
    <source>
        <dbReference type="EMBL" id="MXR52994.1"/>
    </source>
</evidence>
<accession>A0A6B0T4L5</accession>
<keyword evidence="3" id="KW-1185">Reference proteome</keyword>
<dbReference type="AlphaFoldDB" id="A0A6B0T4L5"/>
<proteinExistence type="predicted"/>
<reference evidence="2 3" key="1">
    <citation type="submission" date="2019-12" db="EMBL/GenBank/DDBJ databases">
        <title>Isolation and characterization of three novel carbon monoxide-oxidizing members of Halobacteria from salione crusts and soils.</title>
        <authorList>
            <person name="Myers M.R."/>
            <person name="King G.M."/>
        </authorList>
    </citation>
    <scope>NUCLEOTIDE SEQUENCE [LARGE SCALE GENOMIC DNA]</scope>
    <source>
        <strain evidence="2 3">WSH3</strain>
    </source>
</reference>
<evidence type="ECO:0000313" key="3">
    <source>
        <dbReference type="Proteomes" id="UP000466535"/>
    </source>
</evidence>
<protein>
    <recommendedName>
        <fullName evidence="4">Sulfatase</fullName>
    </recommendedName>
</protein>
<sequence length="329" mass="37342">MQHDITGWLRTLTDNPPEGYESGLKYFLGGAYNAAYFSLTSRYPLGTNVFEREWDLLLVLDACRVDALRAVAPEYDWLESVGSMWSVGSSSHEWLCKTFTNAYADEIAETAYLSSNPHTRPTFTDGARPPRTYVTPVMWADWDVVDGEQFELLRHLPHDHEYEEYFETLPPDVVTDHAIEAGRSVDADRMIVHYFQPHRPHIAGPYREKRPITEVENHPWEAIQTGAADRAEVWKNYLDTLRLVLDSVERLRENVDAERVAITADHGDLFGEFGQYGHPEGFVHPNLKKVPWARTTATDSGTSTPAVDLDDSAPSESAVTERLEQLGYL</sequence>
<name>A0A6B0T4L5_9EURY</name>
<dbReference type="EMBL" id="WUUT01000007">
    <property type="protein sequence ID" value="MXR52994.1"/>
    <property type="molecule type" value="Genomic_DNA"/>
</dbReference>
<feature type="region of interest" description="Disordered" evidence="1">
    <location>
        <begin position="294"/>
        <end position="317"/>
    </location>
</feature>
<dbReference type="OrthoDB" id="100846at2157"/>
<evidence type="ECO:0008006" key="4">
    <source>
        <dbReference type="Google" id="ProtNLM"/>
    </source>
</evidence>
<organism evidence="2 3">
    <name type="scientific">Halovenus carboxidivorans</name>
    <dbReference type="NCBI Taxonomy" id="2692199"/>
    <lineage>
        <taxon>Archaea</taxon>
        <taxon>Methanobacteriati</taxon>
        <taxon>Methanobacteriota</taxon>
        <taxon>Stenosarchaea group</taxon>
        <taxon>Halobacteria</taxon>
        <taxon>Halobacteriales</taxon>
        <taxon>Haloarculaceae</taxon>
        <taxon>Halovenus</taxon>
    </lineage>
</organism>
<evidence type="ECO:0000256" key="1">
    <source>
        <dbReference type="SAM" id="MobiDB-lite"/>
    </source>
</evidence>
<dbReference type="InterPro" id="IPR017850">
    <property type="entry name" value="Alkaline_phosphatase_core_sf"/>
</dbReference>